<reference evidence="6 7" key="1">
    <citation type="submission" date="2019-07" db="EMBL/GenBank/DDBJ databases">
        <title>Whole genome shotgun sequence of Alkalibacillus haloalkaliphilus NBRC 103110.</title>
        <authorList>
            <person name="Hosoyama A."/>
            <person name="Uohara A."/>
            <person name="Ohji S."/>
            <person name="Ichikawa N."/>
        </authorList>
    </citation>
    <scope>NUCLEOTIDE SEQUENCE [LARGE SCALE GENOMIC DNA]</scope>
    <source>
        <strain evidence="6 7">NBRC 103110</strain>
    </source>
</reference>
<feature type="transmembrane region" description="Helical" evidence="5">
    <location>
        <begin position="361"/>
        <end position="382"/>
    </location>
</feature>
<accession>A0A511W354</accession>
<dbReference type="InterPro" id="IPR004995">
    <property type="entry name" value="Spore_Ger"/>
</dbReference>
<comment type="subcellular location">
    <subcellularLocation>
        <location evidence="4">Cell membrane</location>
    </subcellularLocation>
    <subcellularLocation>
        <location evidence="1">Membrane</location>
        <topology evidence="1">Multi-pass membrane protein</topology>
    </subcellularLocation>
</comment>
<sequence>MRLFMSNDELKIKSSITENRKIFEDKLGLDVSFDIGYRTIIVLGKEVDFYYVNGLVDTEFVTEILKKVIEINDFEENENKVPEIVKNRLANHQFEEIQSVDDAATEIMSGLLVVLVDGKDKAFVVDVRNYPGRGPEEPDTERVVRGSRDGFTENIIENAGLTRRRVRDENLRLEIMQVGRRSKMDVSIMYIDDIADPGLIETVRSEIEKIDVDGLSMSDKTLEEFILNQAKTPFPLVRYTERPDVASAHLFEGHVLVMVDTSPSVMITPTTYFHHVQHAEEFRQVPFIGTFVRWVRFLGILASLFLLPLWLLFVLEPDRLPENLAYIGPSDEGNVPIVVQALLADLGLEFLRIAAIHTPTAVSTALGLIAAVLIGEIAIEVGLFTPEIILYVAIAAVGSYATPSYELSVANKIARMALVILTASFGVLGLVLGMTLYALILTRTYSLNTPYLWPLIPFNAKAMYNILFRVSVPIQERRPSIVHPQDDKRTGSGPDSE</sequence>
<evidence type="ECO:0000256" key="5">
    <source>
        <dbReference type="SAM" id="Phobius"/>
    </source>
</evidence>
<keyword evidence="7" id="KW-1185">Reference proteome</keyword>
<dbReference type="AlphaFoldDB" id="A0A511W354"/>
<proteinExistence type="inferred from homology"/>
<gene>
    <name evidence="6" type="primary">spoVAF</name>
    <name evidence="6" type="ORF">AHA02nite_09770</name>
</gene>
<evidence type="ECO:0000256" key="3">
    <source>
        <dbReference type="ARBA" id="ARBA00023136"/>
    </source>
</evidence>
<comment type="similarity">
    <text evidence="2 4">Belongs to the GerABKA family.</text>
</comment>
<dbReference type="Proteomes" id="UP000321440">
    <property type="component" value="Unassembled WGS sequence"/>
</dbReference>
<dbReference type="PIRSF" id="PIRSF005690">
    <property type="entry name" value="GerBA"/>
    <property type="match status" value="1"/>
</dbReference>
<evidence type="ECO:0000313" key="7">
    <source>
        <dbReference type="Proteomes" id="UP000321440"/>
    </source>
</evidence>
<feature type="transmembrane region" description="Helical" evidence="5">
    <location>
        <begin position="451"/>
        <end position="468"/>
    </location>
</feature>
<evidence type="ECO:0000256" key="1">
    <source>
        <dbReference type="ARBA" id="ARBA00004141"/>
    </source>
</evidence>
<name>A0A511W354_9BACI</name>
<feature type="transmembrane region" description="Helical" evidence="5">
    <location>
        <begin position="388"/>
        <end position="405"/>
    </location>
</feature>
<comment type="caution">
    <text evidence="6">The sequence shown here is derived from an EMBL/GenBank/DDBJ whole genome shotgun (WGS) entry which is preliminary data.</text>
</comment>
<dbReference type="PANTHER" id="PTHR22550:SF9">
    <property type="entry name" value="STAGE V SPORULATION PROTEIN AF"/>
    <property type="match status" value="1"/>
</dbReference>
<protein>
    <submittedName>
        <fullName evidence="6">Stage V sporulation protein AF</fullName>
    </submittedName>
</protein>
<dbReference type="PANTHER" id="PTHR22550">
    <property type="entry name" value="SPORE GERMINATION PROTEIN"/>
    <property type="match status" value="1"/>
</dbReference>
<feature type="transmembrane region" description="Helical" evidence="5">
    <location>
        <begin position="294"/>
        <end position="315"/>
    </location>
</feature>
<evidence type="ECO:0000313" key="6">
    <source>
        <dbReference type="EMBL" id="GEN45201.1"/>
    </source>
</evidence>
<keyword evidence="5" id="KW-0812">Transmembrane</keyword>
<dbReference type="Pfam" id="PF03323">
    <property type="entry name" value="GerA"/>
    <property type="match status" value="1"/>
</dbReference>
<dbReference type="InterPro" id="IPR050768">
    <property type="entry name" value="UPF0353/GerABKA_families"/>
</dbReference>
<keyword evidence="3 4" id="KW-0472">Membrane</keyword>
<keyword evidence="5" id="KW-1133">Transmembrane helix</keyword>
<dbReference type="EMBL" id="BJYA01000003">
    <property type="protein sequence ID" value="GEN45201.1"/>
    <property type="molecule type" value="Genomic_DNA"/>
</dbReference>
<organism evidence="6 7">
    <name type="scientific">Alkalibacillus haloalkaliphilus</name>
    <dbReference type="NCBI Taxonomy" id="94136"/>
    <lineage>
        <taxon>Bacteria</taxon>
        <taxon>Bacillati</taxon>
        <taxon>Bacillota</taxon>
        <taxon>Bacilli</taxon>
        <taxon>Bacillales</taxon>
        <taxon>Bacillaceae</taxon>
        <taxon>Alkalibacillus</taxon>
    </lineage>
</organism>
<evidence type="ECO:0000256" key="4">
    <source>
        <dbReference type="PIRNR" id="PIRNR005690"/>
    </source>
</evidence>
<evidence type="ECO:0000256" key="2">
    <source>
        <dbReference type="ARBA" id="ARBA00005278"/>
    </source>
</evidence>
<feature type="transmembrane region" description="Helical" evidence="5">
    <location>
        <begin position="417"/>
        <end position="439"/>
    </location>
</feature>
<dbReference type="GO" id="GO:0009847">
    <property type="term" value="P:spore germination"/>
    <property type="evidence" value="ECO:0007669"/>
    <property type="project" value="UniProtKB-UniRule"/>
</dbReference>
<dbReference type="GO" id="GO:0005886">
    <property type="term" value="C:plasma membrane"/>
    <property type="evidence" value="ECO:0007669"/>
    <property type="project" value="UniProtKB-SubCell"/>
</dbReference>